<dbReference type="HOGENOM" id="CLU_654479_0_0_1"/>
<feature type="region of interest" description="Disordered" evidence="1">
    <location>
        <begin position="66"/>
        <end position="89"/>
    </location>
</feature>
<dbReference type="OrthoDB" id="10279479at2759"/>
<organism evidence="2">
    <name type="scientific">Zea mays</name>
    <name type="common">Maize</name>
    <dbReference type="NCBI Taxonomy" id="4577"/>
    <lineage>
        <taxon>Eukaryota</taxon>
        <taxon>Viridiplantae</taxon>
        <taxon>Streptophyta</taxon>
        <taxon>Embryophyta</taxon>
        <taxon>Tracheophyta</taxon>
        <taxon>Spermatophyta</taxon>
        <taxon>Magnoliopsida</taxon>
        <taxon>Liliopsida</taxon>
        <taxon>Poales</taxon>
        <taxon>Poaceae</taxon>
        <taxon>PACMAD clade</taxon>
        <taxon>Panicoideae</taxon>
        <taxon>Andropogonodae</taxon>
        <taxon>Andropogoneae</taxon>
        <taxon>Tripsacinae</taxon>
        <taxon>Zea</taxon>
    </lineage>
</organism>
<reference evidence="2" key="2">
    <citation type="submission" date="2012-06" db="EMBL/GenBank/DDBJ databases">
        <authorList>
            <person name="Yu Y."/>
            <person name="Currie J."/>
            <person name="Lomeli R."/>
            <person name="Angelova A."/>
            <person name="Collura K."/>
            <person name="Wissotski M."/>
            <person name="Campos D."/>
            <person name="Kudrna D."/>
            <person name="Golser W."/>
            <person name="Ashely E."/>
            <person name="Descour A."/>
            <person name="Fernandes J."/>
            <person name="Soderlund C."/>
            <person name="Walbot V."/>
        </authorList>
    </citation>
    <scope>NUCLEOTIDE SEQUENCE</scope>
    <source>
        <strain evidence="2">B73</strain>
    </source>
</reference>
<accession>C0P3Z7</accession>
<evidence type="ECO:0000313" key="2">
    <source>
        <dbReference type="EMBL" id="ACN27713.1"/>
    </source>
</evidence>
<sequence>MTKRRPRQAGMQSMHGGGSIGGAAIAVRHCSWCAVIVVSCNRRRSRRRGDGNETIVEHLRRSPGAVVRRDADADASRLGMRQQRPGHVPPVVGVGHVPLHGLPEAILPARPLAPAEPLELLVVEEVPLVVEGPVVDELDGLLRAQAEEAADVPGHVHHRALLLGADVVDVAHLAAVEDDLERLGHVVAVEVAADVGAVAVDGQALAPHGQQHELGDELLRELVGPVHVVPARGDDGEAVAPAVRHHQHLGPGLGGRVRVGGQQLRRLVVAHHGVAVSLAVHLVGADVDEAADLGGGAAGLEEDVGAVDVVLGELQGVAEGVVHVGLRREVHHGVDALGGQDEADEVGAGDVALDELEVVAAGAHDGEEVLEVGAVVKLVQHHHLVLRVPVHDADRHVGRDEPRGARDQDPLGLVRCCRRH</sequence>
<protein>
    <submittedName>
        <fullName evidence="2">Uncharacterized protein</fullName>
    </submittedName>
</protein>
<dbReference type="AlphaFoldDB" id="C0P3Z7"/>
<evidence type="ECO:0000256" key="1">
    <source>
        <dbReference type="SAM" id="MobiDB-lite"/>
    </source>
</evidence>
<dbReference type="KEGG" id="zma:100382056"/>
<proteinExistence type="evidence at transcript level"/>
<dbReference type="EMBL" id="BT063016">
    <property type="protein sequence ID" value="ACN27713.1"/>
    <property type="molecule type" value="mRNA"/>
</dbReference>
<reference evidence="2" key="1">
    <citation type="journal article" date="2009" name="PLoS Genet.">
        <title>Sequencing, mapping, and analysis of 27,455 maize full-length cDNAs.</title>
        <authorList>
            <person name="Soderlund C."/>
            <person name="Descour A."/>
            <person name="Kudrna D."/>
            <person name="Bomhoff M."/>
            <person name="Boyd L."/>
            <person name="Currie J."/>
            <person name="Angelova A."/>
            <person name="Collura K."/>
            <person name="Wissotski M."/>
            <person name="Ashley E."/>
            <person name="Morrow D."/>
            <person name="Fernandes J."/>
            <person name="Walbot V."/>
            <person name="Yu Y."/>
        </authorList>
    </citation>
    <scope>NUCLEOTIDE SEQUENCE</scope>
    <source>
        <strain evidence="2">B73</strain>
    </source>
</reference>
<dbReference type="RefSeq" id="NP_001168292.1">
    <property type="nucleotide sequence ID" value="NM_001174821.1"/>
</dbReference>
<name>C0P3Z7_MAIZE</name>
<dbReference type="GeneID" id="100382056"/>